<evidence type="ECO:0000313" key="1">
    <source>
        <dbReference type="EMBL" id="MDO7846920.1"/>
    </source>
</evidence>
<reference evidence="1" key="1">
    <citation type="submission" date="2023-07" db="EMBL/GenBank/DDBJ databases">
        <authorList>
            <person name="Kim M.K."/>
        </authorList>
    </citation>
    <scope>NUCLEOTIDE SEQUENCE</scope>
    <source>
        <strain evidence="1">M29</strain>
    </source>
</reference>
<dbReference type="RefSeq" id="WP_305011605.1">
    <property type="nucleotide sequence ID" value="NZ_JAUQSX010000005.1"/>
</dbReference>
<sequence length="83" mass="9166">MKAADITVHLESPFLDRLEQLAQLSGKSVAEVVELYIKVQMGWRPVSGEVPAAVQALAGSVPLPPDWDYKTARDEALTRKYGR</sequence>
<name>A0ABT9ACL7_9BACT</name>
<gene>
    <name evidence="1" type="ORF">Q5H92_11170</name>
</gene>
<comment type="caution">
    <text evidence="1">The sequence shown here is derived from an EMBL/GenBank/DDBJ whole genome shotgun (WGS) entry which is preliminary data.</text>
</comment>
<proteinExistence type="predicted"/>
<evidence type="ECO:0000313" key="2">
    <source>
        <dbReference type="Proteomes" id="UP001167796"/>
    </source>
</evidence>
<organism evidence="1 2">
    <name type="scientific">Hymenobacter mellowenesis</name>
    <dbReference type="NCBI Taxonomy" id="3063995"/>
    <lineage>
        <taxon>Bacteria</taxon>
        <taxon>Pseudomonadati</taxon>
        <taxon>Bacteroidota</taxon>
        <taxon>Cytophagia</taxon>
        <taxon>Cytophagales</taxon>
        <taxon>Hymenobacteraceae</taxon>
        <taxon>Hymenobacter</taxon>
    </lineage>
</organism>
<keyword evidence="2" id="KW-1185">Reference proteome</keyword>
<dbReference type="InterPro" id="IPR045944">
    <property type="entry name" value="DUF6364"/>
</dbReference>
<protein>
    <submittedName>
        <fullName evidence="1">DUF6364 family protein</fullName>
    </submittedName>
</protein>
<dbReference type="Proteomes" id="UP001167796">
    <property type="component" value="Unassembled WGS sequence"/>
</dbReference>
<dbReference type="Pfam" id="PF19891">
    <property type="entry name" value="DUF6364"/>
    <property type="match status" value="1"/>
</dbReference>
<dbReference type="EMBL" id="JAUQSX010000005">
    <property type="protein sequence ID" value="MDO7846920.1"/>
    <property type="molecule type" value="Genomic_DNA"/>
</dbReference>
<accession>A0ABT9ACL7</accession>